<evidence type="ECO:0000313" key="3">
    <source>
        <dbReference type="Proteomes" id="UP001210528"/>
    </source>
</evidence>
<evidence type="ECO:0000313" key="2">
    <source>
        <dbReference type="EMBL" id="MDB2294170.1"/>
    </source>
</evidence>
<accession>A0ABT4Z7K2</accession>
<gene>
    <name evidence="2" type="ORF">PM085_18275</name>
</gene>
<dbReference type="EMBL" id="JAQLUK010000061">
    <property type="protein sequence ID" value="MDB2294170.1"/>
    <property type="molecule type" value="Genomic_DNA"/>
</dbReference>
<dbReference type="RefSeq" id="WP_271941520.1">
    <property type="nucleotide sequence ID" value="NZ_JAQLTY010000001.1"/>
</dbReference>
<keyword evidence="3" id="KW-1185">Reference proteome</keyword>
<reference evidence="2 3" key="1">
    <citation type="submission" date="2023-01" db="EMBL/GenBank/DDBJ databases">
        <title>Halorubrum ezzemoulense from Santa Pola, Spain.</title>
        <authorList>
            <person name="Feng Y."/>
            <person name="Louyakis A.S."/>
            <person name="Gogarten J.P."/>
        </authorList>
    </citation>
    <scope>NUCLEOTIDE SEQUENCE [LARGE SCALE GENOMIC DNA]</scope>
    <source>
        <strain evidence="2 3">AMM015</strain>
    </source>
</reference>
<protein>
    <submittedName>
        <fullName evidence="2">Uncharacterized protein</fullName>
    </submittedName>
</protein>
<name>A0ABT4Z7K2_HALEZ</name>
<feature type="region of interest" description="Disordered" evidence="1">
    <location>
        <begin position="142"/>
        <end position="175"/>
    </location>
</feature>
<feature type="region of interest" description="Disordered" evidence="1">
    <location>
        <begin position="330"/>
        <end position="350"/>
    </location>
</feature>
<evidence type="ECO:0000256" key="1">
    <source>
        <dbReference type="SAM" id="MobiDB-lite"/>
    </source>
</evidence>
<organism evidence="2 3">
    <name type="scientific">Halorubrum ezzemoulense</name>
    <name type="common">Halorubrum chaoviator</name>
    <dbReference type="NCBI Taxonomy" id="337243"/>
    <lineage>
        <taxon>Archaea</taxon>
        <taxon>Methanobacteriati</taxon>
        <taxon>Methanobacteriota</taxon>
        <taxon>Stenosarchaea group</taxon>
        <taxon>Halobacteria</taxon>
        <taxon>Halobacteriales</taxon>
        <taxon>Haloferacaceae</taxon>
        <taxon>Halorubrum</taxon>
    </lineage>
</organism>
<comment type="caution">
    <text evidence="2">The sequence shown here is derived from an EMBL/GenBank/DDBJ whole genome shotgun (WGS) entry which is preliminary data.</text>
</comment>
<proteinExistence type="predicted"/>
<dbReference type="Proteomes" id="UP001210528">
    <property type="component" value="Unassembled WGS sequence"/>
</dbReference>
<feature type="compositionally biased region" description="Low complexity" evidence="1">
    <location>
        <begin position="333"/>
        <end position="350"/>
    </location>
</feature>
<sequence>MERRSLLKTIGGIGVTASAAGAGVLATSGGASAQSSVDITATSPGNISNDRGDLTKVTIDPSFRIEWDDFDTAVGKVMVLIEARTLEGGEVQGEGWTPILRMTPWLTEDQQQNGGPHIDYSKPGTTGHFEITGTIGQQLAYSSRVRTESSEPTARPIEVVNETGRPDYSSESFPDYSSVDSSSYLGGGSIGSATQNYDTIGSELVNNFPGTDAGYYGAAINTDNFDVPEDGTSDTDTVEIRYTFAFYTPTFAEGELESSWYENVRDSDLQDVNGNSKLVMDGEDGYPSVTDEPGVSSQASNNYDALQSIADSHPAVITTTTSFGVTVENEEAGTTITSGSTNTTASGGGQ</sequence>